<reference evidence="1" key="3">
    <citation type="submission" date="2025-09" db="UniProtKB">
        <authorList>
            <consortium name="Ensembl"/>
        </authorList>
    </citation>
    <scope>IDENTIFICATION</scope>
</reference>
<keyword evidence="2" id="KW-1185">Reference proteome</keyword>
<evidence type="ECO:0000313" key="2">
    <source>
        <dbReference type="Proteomes" id="UP000001073"/>
    </source>
</evidence>
<accession>A0A2I3GX95</accession>
<dbReference type="InParanoid" id="A0A2I3GX95"/>
<dbReference type="OMA" id="DTCTHHL"/>
<protein>
    <submittedName>
        <fullName evidence="1">Uncharacterized protein</fullName>
    </submittedName>
</protein>
<organism evidence="1 2">
    <name type="scientific">Nomascus leucogenys</name>
    <name type="common">Northern white-cheeked gibbon</name>
    <name type="synonym">Hylobates leucogenys</name>
    <dbReference type="NCBI Taxonomy" id="61853"/>
    <lineage>
        <taxon>Eukaryota</taxon>
        <taxon>Metazoa</taxon>
        <taxon>Chordata</taxon>
        <taxon>Craniata</taxon>
        <taxon>Vertebrata</taxon>
        <taxon>Euteleostomi</taxon>
        <taxon>Mammalia</taxon>
        <taxon>Eutheria</taxon>
        <taxon>Euarchontoglires</taxon>
        <taxon>Primates</taxon>
        <taxon>Haplorrhini</taxon>
        <taxon>Catarrhini</taxon>
        <taxon>Hylobatidae</taxon>
        <taxon>Nomascus</taxon>
    </lineage>
</organism>
<dbReference type="Ensembl" id="ENSNLET00000037115.1">
    <property type="protein sequence ID" value="ENSNLEP00000035870.1"/>
    <property type="gene ID" value="ENSNLEG00000031042.1"/>
</dbReference>
<dbReference type="Proteomes" id="UP000001073">
    <property type="component" value="Chromosome 2"/>
</dbReference>
<reference evidence="1" key="2">
    <citation type="submission" date="2025-08" db="UniProtKB">
        <authorList>
            <consortium name="Ensembl"/>
        </authorList>
    </citation>
    <scope>IDENTIFICATION</scope>
</reference>
<reference evidence="1 2" key="1">
    <citation type="submission" date="2012-10" db="EMBL/GenBank/DDBJ databases">
        <authorList>
            <consortium name="Gibbon Genome Sequencing Consortium"/>
        </authorList>
    </citation>
    <scope>NUCLEOTIDE SEQUENCE [LARGE SCALE GENOMIC DNA]</scope>
</reference>
<dbReference type="AlphaFoldDB" id="A0A2I3GX95"/>
<evidence type="ECO:0000313" key="1">
    <source>
        <dbReference type="Ensembl" id="ENSNLEP00000035870.1"/>
    </source>
</evidence>
<dbReference type="GeneTree" id="ENSGT00910000147144"/>
<sequence>MKFFSNINAIPLQDTCTHHLFNATRMKKINSFEANRFLKNCFKVLLEYQEKLTQRQTANRMT</sequence>
<name>A0A2I3GX95_NOMLE</name>
<dbReference type="EMBL" id="ADFV01187780">
    <property type="status" value="NOT_ANNOTATED_CDS"/>
    <property type="molecule type" value="Genomic_DNA"/>
</dbReference>
<proteinExistence type="predicted"/>